<dbReference type="SUPFAM" id="SSF143456">
    <property type="entry name" value="VC0467-like"/>
    <property type="match status" value="1"/>
</dbReference>
<evidence type="ECO:0000313" key="3">
    <source>
        <dbReference type="EMBL" id="MCR2745746.1"/>
    </source>
</evidence>
<dbReference type="EMBL" id="JANKHG010000014">
    <property type="protein sequence ID" value="MCR2745746.1"/>
    <property type="molecule type" value="Genomic_DNA"/>
</dbReference>
<accession>A0ABT1XEN7</accession>
<proteinExistence type="inferred from homology"/>
<dbReference type="Pfam" id="PF02622">
    <property type="entry name" value="DUF179"/>
    <property type="match status" value="1"/>
</dbReference>
<dbReference type="Gene3D" id="3.40.1740.10">
    <property type="entry name" value="VC0467-like"/>
    <property type="match status" value="1"/>
</dbReference>
<name>A0ABT1XEN7_9BURK</name>
<organism evidence="3 4">
    <name type="scientific">Limnobacter parvus</name>
    <dbReference type="NCBI Taxonomy" id="2939690"/>
    <lineage>
        <taxon>Bacteria</taxon>
        <taxon>Pseudomonadati</taxon>
        <taxon>Pseudomonadota</taxon>
        <taxon>Betaproteobacteria</taxon>
        <taxon>Burkholderiales</taxon>
        <taxon>Burkholderiaceae</taxon>
        <taxon>Limnobacter</taxon>
    </lineage>
</organism>
<evidence type="ECO:0000256" key="2">
    <source>
        <dbReference type="HAMAP-Rule" id="MF_00758"/>
    </source>
</evidence>
<gene>
    <name evidence="3" type="ORF">NSP04_03695</name>
</gene>
<dbReference type="Proteomes" id="UP001165267">
    <property type="component" value="Unassembled WGS sequence"/>
</dbReference>
<comment type="caution">
    <text evidence="3">The sequence shown here is derived from an EMBL/GenBank/DDBJ whole genome shotgun (WGS) entry which is preliminary data.</text>
</comment>
<dbReference type="PANTHER" id="PTHR30327:SF1">
    <property type="entry name" value="UPF0301 PROTEIN YQGE"/>
    <property type="match status" value="1"/>
</dbReference>
<dbReference type="InterPro" id="IPR003774">
    <property type="entry name" value="AlgH-like"/>
</dbReference>
<dbReference type="HAMAP" id="MF_00758">
    <property type="entry name" value="UPF0301"/>
    <property type="match status" value="1"/>
</dbReference>
<evidence type="ECO:0000256" key="1">
    <source>
        <dbReference type="ARBA" id="ARBA00009600"/>
    </source>
</evidence>
<keyword evidence="4" id="KW-1185">Reference proteome</keyword>
<evidence type="ECO:0000313" key="4">
    <source>
        <dbReference type="Proteomes" id="UP001165267"/>
    </source>
</evidence>
<dbReference type="PANTHER" id="PTHR30327">
    <property type="entry name" value="UNCHARACTERIZED PROTEIN YQGE"/>
    <property type="match status" value="1"/>
</dbReference>
<sequence length="194" mass="21033">MSETEISTPNEFSLSGQLLIAMPNMLDPSFAGSVVYLCEHSGKGAMGLVINRPTDLDIQSLLEKIDLDVEANLPTHFPVMMGGPVASERGFVLHTQPLDWNSSLKVNDELSLTTSRDILEAVARGEAPGKWLITLGYAGWGEGQLEEELAQNAWLTVPANHEILFDTPLEERFSRAYALLGIDPTLMTGAAGHA</sequence>
<reference evidence="3" key="1">
    <citation type="submission" date="2022-07" db="EMBL/GenBank/DDBJ databases">
        <authorList>
            <person name="Xamxidin M."/>
        </authorList>
    </citation>
    <scope>NUCLEOTIDE SEQUENCE</scope>
    <source>
        <strain evidence="3">YS8-69</strain>
    </source>
</reference>
<protein>
    <recommendedName>
        <fullName evidence="2">UPF0301 protein NSP04_03695</fullName>
    </recommendedName>
</protein>
<dbReference type="RefSeq" id="WP_257510984.1">
    <property type="nucleotide sequence ID" value="NZ_JANKHG010000014.1"/>
</dbReference>
<comment type="similarity">
    <text evidence="1 2">Belongs to the UPF0301 (AlgH) family.</text>
</comment>
<dbReference type="NCBIfam" id="NF001266">
    <property type="entry name" value="PRK00228.1-1"/>
    <property type="match status" value="1"/>
</dbReference>